<comment type="caution">
    <text evidence="2">The sequence shown here is derived from an EMBL/GenBank/DDBJ whole genome shotgun (WGS) entry which is preliminary data.</text>
</comment>
<protein>
    <recommendedName>
        <fullName evidence="4">Transcription factor domain-containing protein</fullName>
    </recommendedName>
</protein>
<evidence type="ECO:0000313" key="3">
    <source>
        <dbReference type="Proteomes" id="UP000294003"/>
    </source>
</evidence>
<dbReference type="Proteomes" id="UP000294003">
    <property type="component" value="Unassembled WGS sequence"/>
</dbReference>
<dbReference type="EMBL" id="QJNS01000064">
    <property type="protein sequence ID" value="RYO89987.1"/>
    <property type="molecule type" value="Genomic_DNA"/>
</dbReference>
<organism evidence="2 3">
    <name type="scientific">Monosporascus cannonballus</name>
    <dbReference type="NCBI Taxonomy" id="155416"/>
    <lineage>
        <taxon>Eukaryota</taxon>
        <taxon>Fungi</taxon>
        <taxon>Dikarya</taxon>
        <taxon>Ascomycota</taxon>
        <taxon>Pezizomycotina</taxon>
        <taxon>Sordariomycetes</taxon>
        <taxon>Xylariomycetidae</taxon>
        <taxon>Xylariales</taxon>
        <taxon>Xylariales incertae sedis</taxon>
        <taxon>Monosporascus</taxon>
    </lineage>
</organism>
<dbReference type="PANTHER" id="PTHR47657:SF13">
    <property type="entry name" value="ZN(2)-C6 FUNGAL-TYPE DOMAIN-CONTAINING PROTEIN-RELATED"/>
    <property type="match status" value="1"/>
</dbReference>
<dbReference type="InterPro" id="IPR052400">
    <property type="entry name" value="Zn2-C6_fungal_TF"/>
</dbReference>
<evidence type="ECO:0000313" key="2">
    <source>
        <dbReference type="EMBL" id="RYO89987.1"/>
    </source>
</evidence>
<keyword evidence="1" id="KW-0812">Transmembrane</keyword>
<reference evidence="2 3" key="1">
    <citation type="submission" date="2018-06" db="EMBL/GenBank/DDBJ databases">
        <title>Complete Genomes of Monosporascus.</title>
        <authorList>
            <person name="Robinson A.J."/>
            <person name="Natvig D.O."/>
        </authorList>
    </citation>
    <scope>NUCLEOTIDE SEQUENCE [LARGE SCALE GENOMIC DNA]</scope>
    <source>
        <strain evidence="2 3">CBS 609.92</strain>
    </source>
</reference>
<keyword evidence="1" id="KW-0472">Membrane</keyword>
<evidence type="ECO:0000256" key="1">
    <source>
        <dbReference type="SAM" id="Phobius"/>
    </source>
</evidence>
<gene>
    <name evidence="2" type="ORF">DL762_002936</name>
</gene>
<name>A0ABY0HC24_9PEZI</name>
<dbReference type="PANTHER" id="PTHR47657">
    <property type="entry name" value="STEROL REGULATORY ELEMENT-BINDING PROTEIN ECM22"/>
    <property type="match status" value="1"/>
</dbReference>
<accession>A0ABY0HC24</accession>
<sequence>MLGAIDAASYHAAYASAMLISLLYLALGPRPKDYIAFGDSQEGSLLVHLCGVRSIRELTTADVDVQIGQNGMNRGTDVHPDQAVEPSAADGSTSYRAYLRYLRAQAANSTDSNSAAIYLAALDSLEIFCAAASDNDDEDWKSKADSDPHSKTPFAWQYRLSDSFIDRLQRRTPLALAIFACWATVLGKLETGWVTEGWPEHIVFGIWSIVSAEDRLMIRWSMAQIGLKEPALGDTPASSFPEDRI</sequence>
<keyword evidence="1" id="KW-1133">Transmembrane helix</keyword>
<feature type="transmembrane region" description="Helical" evidence="1">
    <location>
        <begin position="12"/>
        <end position="28"/>
    </location>
</feature>
<proteinExistence type="predicted"/>
<evidence type="ECO:0008006" key="4">
    <source>
        <dbReference type="Google" id="ProtNLM"/>
    </source>
</evidence>
<keyword evidence="3" id="KW-1185">Reference proteome</keyword>